<sequence>MENFESIILRWMCLFDEFKNNEYSNTKHLISSTSFKQFADDVFCLKCSSALSTDDTKVYNTIKVNYCEFEVLNYEDLYNEDNAIYACVIVLLHALLKCTNDKFRNQLSERMNNEEQVLLANFLEATQSLLFTKKNISEALLLISDSKHTCINVSEICSNNDTPIKSKSMHRSYLQEFCQSPKSQSLINQEKEKLIIKLTEDYKNECEENYKLAENVKYFKDLNTKLSNKLEDKDKILQILKDEIKEYSKPNQSPECLKVDNDLTIKKLNRDKIDLEMNCNELKQQVTELDKKHKDLNGKFEKKTLDYNNLILMFDNIENENMKLKSNLKLFEETIQKKDIEITSLKDELCNKSITNNPTNISGQETNVMSSNTLFNELSCLKLEEITHDKEKYRHKYKSIKKDLSNTKIHVKELNEKIIILERKLDDHETHKNELIDRFSNKIKELQEYQKKNNNLESTIKHLKDTIKDNENHIQSLCSKLNKREKQIELLSVEIDSVKKSKTMIELILSKTNTEIEAVHEEHDEKVKKLQSIIDEYKNSEKLSHQNIMDLENNIKNVQDNLANKEHIIIFYEEKMAENYQIVGTQEEQLKTMYQEKLMLESHLKNIKIEIETQQKSFSEKNCEMENCLEYYLDELKDLKDEKSKIANILQCKQNEIEQQLKLINNQKDIIKTLQSEQCRQQLIINNLDEVLQQKSSENNNLCAKVLESTLDLDKLKEQLDAALVENNVIKTNLRNDELQIKTMNEEFQFQLNDMKNILENQNNQCLIRVEKLQDTLEKKQNDFNEQLMTCNKLTETISQLHLEKYELEEKLISSGQELNQKQIQFEKTTEENNKLKETVDYTENQCINLQQKLKELENIMLQKEEEIKLFKVHISDCSVSKESLQKQIIEVQHILNNKHIELENQIQCCNEQIDNIIKLNDEKEYLNNKIKNLEQITEVNNKLKETVDYTENQCINLQQELKELKNIISECSVSKESLQKQIIEVQQILNDKHIELENQILCCNEQRDTIIKLNDEKEYLNNKIKNLEQITEENNKLKETVDYTENQCINLQQELKESKNIILQKDEEIKLFKVHISECSVFKESLQKQIIEVQQILNDKHIELENQILCCNEQRDTIIKLNDEKEYLNNKIKNLEQITEENNKLKETVDYTENQCINLQQKLKESKNIILQKDEEIKLFKVHISECSVSKESLQKQIIEVQHISNNKHIELENQIQCCNEQRDSIIKLNDEKECLSNKIKNLEDSLTHNEYKFNLCEGKLYDCSNTIENLETKINTMNNEKSFLELQLNETITKLTNKNQDLTLKLEIKETNVLDIQEKLIIEQNDLKKQIEKSNEQIKTISLLNADKDRLEEEINKLLKCMSINEYSLKSLQEKVLICEKEYEELQTLKTNLVSELNESQLKLTNLHQESKKKLEDMDTKYIELQEKYNKNQVELSEYIIKYNTHMKTITDLISERDNLINKTDALQSALLDKDNVITANQEKLLEYEEMNDKIIIEKAVMEVQLENIQHNLTQKLEATNKKLKEVEVQLINQKEELDKQNKCSIEQAEKNNLLMYENNNLVNETNKLKECLVQREFDLGLNQNKLQDLDKQNKEIECQNMSLMMELNELKCQLNNLSRESTEEIDKMDKKLLEAQKQLSHKQSEIKLKNDSITDIYQKIKYLKDVKVELESIIKKEKKQIEICFETCLNYSFDYIKNNPIVDHHHDSLIEVITSADTFIEQNGIQLARVENCDVNSIIERVKKIFEALKMFIINLKTQGIEQIMNHTNNESNEAYTELLALSKTQQETIKHLETEMSTLKTECVYKMTKVQQKTQEYVTSEYEKKFERKREQMKQFCKDLEAKIHQDFEAKLLKYKDKITKDEIHIKELGQQLWEVSEKYLRLQQKDRRESTMSLPFEMSIISETATTLPKYNSFTLPKSSSAGQIRSLVEETTRCYPDSKRNVPAGIGKKFSLSSGKIFPKEEDEEGEMFNHSCLADLKEGKVRLNDNKKQYNERLSELQARNSLCPPHLRSCYAAETNFLPNTSLVTEEDIKTTANYSDYETENLIPNDRTKKKDRNQTSYKKPGPPTPSKNGGRVSLSNNAKNTLKESKESNTNKRRASSTPNKLFSLFMSKKN</sequence>
<dbReference type="SUPFAM" id="SSF57997">
    <property type="entry name" value="Tropomyosin"/>
    <property type="match status" value="1"/>
</dbReference>
<dbReference type="OrthoDB" id="2436455at2759"/>
<feature type="coiled-coil region" evidence="1">
    <location>
        <begin position="520"/>
        <end position="575"/>
    </location>
</feature>
<feature type="region of interest" description="Disordered" evidence="2">
    <location>
        <begin position="2048"/>
        <end position="2121"/>
    </location>
</feature>
<name>A0A8R2A4L1_ACYPI</name>
<feature type="coiled-coil region" evidence="1">
    <location>
        <begin position="1786"/>
        <end position="1890"/>
    </location>
</feature>
<feature type="coiled-coil region" evidence="1">
    <location>
        <begin position="223"/>
        <end position="348"/>
    </location>
</feature>
<organism evidence="3 4">
    <name type="scientific">Acyrthosiphon pisum</name>
    <name type="common">Pea aphid</name>
    <dbReference type="NCBI Taxonomy" id="7029"/>
    <lineage>
        <taxon>Eukaryota</taxon>
        <taxon>Metazoa</taxon>
        <taxon>Ecdysozoa</taxon>
        <taxon>Arthropoda</taxon>
        <taxon>Hexapoda</taxon>
        <taxon>Insecta</taxon>
        <taxon>Pterygota</taxon>
        <taxon>Neoptera</taxon>
        <taxon>Paraneoptera</taxon>
        <taxon>Hemiptera</taxon>
        <taxon>Sternorrhyncha</taxon>
        <taxon>Aphidomorpha</taxon>
        <taxon>Aphidoidea</taxon>
        <taxon>Aphididae</taxon>
        <taxon>Macrosiphini</taxon>
        <taxon>Acyrthosiphon</taxon>
    </lineage>
</organism>
<dbReference type="EnsemblMetazoa" id="XM_001952610.5">
    <property type="protein sequence ID" value="XP_001952645.2"/>
    <property type="gene ID" value="LOC100160898"/>
</dbReference>
<evidence type="ECO:0008006" key="5">
    <source>
        <dbReference type="Google" id="ProtNLM"/>
    </source>
</evidence>
<reference evidence="4" key="1">
    <citation type="submission" date="2010-06" db="EMBL/GenBank/DDBJ databases">
        <authorList>
            <person name="Jiang H."/>
            <person name="Abraham K."/>
            <person name="Ali S."/>
            <person name="Alsbrooks S.L."/>
            <person name="Anim B.N."/>
            <person name="Anosike U.S."/>
            <person name="Attaway T."/>
            <person name="Bandaranaike D.P."/>
            <person name="Battles P.K."/>
            <person name="Bell S.N."/>
            <person name="Bell A.V."/>
            <person name="Beltran B."/>
            <person name="Bickham C."/>
            <person name="Bustamante Y."/>
            <person name="Caleb T."/>
            <person name="Canada A."/>
            <person name="Cardenas V."/>
            <person name="Carter K."/>
            <person name="Chacko J."/>
            <person name="Chandrabose M.N."/>
            <person name="Chavez D."/>
            <person name="Chavez A."/>
            <person name="Chen L."/>
            <person name="Chu H.-S."/>
            <person name="Claassen K.J."/>
            <person name="Cockrell R."/>
            <person name="Collins M."/>
            <person name="Cooper J.A."/>
            <person name="Cree A."/>
            <person name="Curry S.M."/>
            <person name="Da Y."/>
            <person name="Dao M.D."/>
            <person name="Das B."/>
            <person name="Davila M.-L."/>
            <person name="Davy-Carroll L."/>
            <person name="Denson S."/>
            <person name="Dinh H."/>
            <person name="Ebong V.E."/>
            <person name="Edwards J.R."/>
            <person name="Egan A."/>
            <person name="El-Daye J."/>
            <person name="Escobedo L."/>
            <person name="Fernandez S."/>
            <person name="Fernando P.R."/>
            <person name="Flagg N."/>
            <person name="Forbes L.D."/>
            <person name="Fowler R.G."/>
            <person name="Fu Q."/>
            <person name="Gabisi R.A."/>
            <person name="Ganer J."/>
            <person name="Garbino Pronczuk A."/>
            <person name="Garcia R.M."/>
            <person name="Garner T."/>
            <person name="Garrett T.E."/>
            <person name="Gonzalez D.A."/>
            <person name="Hamid H."/>
            <person name="Hawkins E.S."/>
            <person name="Hirani K."/>
            <person name="Hogues M.E."/>
            <person name="Hollins B."/>
            <person name="Hsiao C.-H."/>
            <person name="Jabil R."/>
            <person name="James M.L."/>
            <person name="Jhangiani S.N."/>
            <person name="Johnson B."/>
            <person name="Johnson Q."/>
            <person name="Joshi V."/>
            <person name="Kalu J.B."/>
            <person name="Kam C."/>
            <person name="Kashfia A."/>
            <person name="Keebler J."/>
            <person name="Kisamo H."/>
            <person name="Kovar C.L."/>
            <person name="Lago L.A."/>
            <person name="Lai C.-Y."/>
            <person name="Laidlaw J."/>
            <person name="Lara F."/>
            <person name="Le T.-K."/>
            <person name="Lee S.L."/>
            <person name="Legall F.H."/>
            <person name="Lemon S.J."/>
            <person name="Lewis L.R."/>
            <person name="Li B."/>
            <person name="Liu Y."/>
            <person name="Liu Y.-S."/>
            <person name="Lopez J."/>
            <person name="Lozado R.J."/>
            <person name="Lu J."/>
            <person name="Madu R.C."/>
            <person name="Maheshwari M."/>
            <person name="Maheshwari R."/>
            <person name="Malloy K."/>
            <person name="Martinez E."/>
            <person name="Mathew T."/>
            <person name="Mercado I.C."/>
            <person name="Mercado C."/>
            <person name="Meyer B."/>
            <person name="Montgomery K."/>
            <person name="Morgan M.B."/>
            <person name="Munidasa M."/>
            <person name="Nazareth L.V."/>
            <person name="Nelson J."/>
            <person name="Ng B.M."/>
            <person name="Nguyen N.B."/>
            <person name="Nguyen P.Q."/>
            <person name="Nguyen T."/>
            <person name="Obregon M."/>
            <person name="Okwuonu G.O."/>
            <person name="Onwere C.G."/>
            <person name="Orozco G."/>
            <person name="Parra A."/>
            <person name="Patel S."/>
            <person name="Patil S."/>
            <person name="Perez A."/>
            <person name="Perez Y."/>
            <person name="Pham C."/>
            <person name="Primus E.L."/>
            <person name="Pu L.-L."/>
            <person name="Puazo M."/>
            <person name="Qin X."/>
            <person name="Quiroz J.B."/>
            <person name="Reese J."/>
            <person name="Richards S."/>
            <person name="Rives C.M."/>
            <person name="Robberts R."/>
            <person name="Ruiz S.J."/>
            <person name="Ruiz M.J."/>
            <person name="Santibanez J."/>
            <person name="Schneider B.W."/>
            <person name="Sisson I."/>
            <person name="Smith M."/>
            <person name="Sodergren E."/>
            <person name="Song X.-Z."/>
            <person name="Song B.B."/>
            <person name="Summersgill H."/>
            <person name="Thelus R."/>
            <person name="Thornton R.D."/>
            <person name="Trejos Z.Y."/>
            <person name="Usmani K."/>
            <person name="Vattathil S."/>
            <person name="Villasana D."/>
            <person name="Walker D.L."/>
            <person name="Wang S."/>
            <person name="Wang K."/>
            <person name="White C.S."/>
            <person name="Williams A.C."/>
            <person name="Williamson J."/>
            <person name="Wilson K."/>
            <person name="Woghiren I.O."/>
            <person name="Woodworth J.R."/>
            <person name="Worley K.C."/>
            <person name="Wright R.A."/>
            <person name="Wu W."/>
            <person name="Young L."/>
            <person name="Zhang L."/>
            <person name="Zhang J."/>
            <person name="Zhu Y."/>
            <person name="Muzny D.M."/>
            <person name="Weinstock G."/>
            <person name="Gibbs R.A."/>
        </authorList>
    </citation>
    <scope>NUCLEOTIDE SEQUENCE [LARGE SCALE GENOMIC DNA]</scope>
    <source>
        <strain evidence="4">LSR1</strain>
    </source>
</reference>
<evidence type="ECO:0000313" key="3">
    <source>
        <dbReference type="EnsemblMetazoa" id="XP_001952645.2"/>
    </source>
</evidence>
<feature type="coiled-coil region" evidence="1">
    <location>
        <begin position="1512"/>
        <end position="1546"/>
    </location>
</feature>
<feature type="coiled-coil region" evidence="1">
    <location>
        <begin position="383"/>
        <end position="473"/>
    </location>
</feature>
<dbReference type="GeneID" id="100160898"/>
<evidence type="ECO:0000256" key="2">
    <source>
        <dbReference type="SAM" id="MobiDB-lite"/>
    </source>
</evidence>
<keyword evidence="1" id="KW-0175">Coiled coil</keyword>
<feature type="coiled-coil region" evidence="1">
    <location>
        <begin position="1582"/>
        <end position="1648"/>
    </location>
</feature>
<evidence type="ECO:0000256" key="1">
    <source>
        <dbReference type="SAM" id="Coils"/>
    </source>
</evidence>
<feature type="coiled-coil region" evidence="1">
    <location>
        <begin position="1980"/>
        <end position="2007"/>
    </location>
</feature>
<dbReference type="RefSeq" id="XP_001952645.2">
    <property type="nucleotide sequence ID" value="XM_001952610.4"/>
</dbReference>
<dbReference type="Proteomes" id="UP000007819">
    <property type="component" value="Chromosome A1"/>
</dbReference>
<evidence type="ECO:0000313" key="4">
    <source>
        <dbReference type="Proteomes" id="UP000007819"/>
    </source>
</evidence>
<keyword evidence="4" id="KW-1185">Reference proteome</keyword>
<accession>A0A8R2A4L1</accession>
<protein>
    <recommendedName>
        <fullName evidence="5">Leucine-rich repeat-containing protein DDB_G0290503</fullName>
    </recommendedName>
</protein>
<feature type="coiled-coil region" evidence="1">
    <location>
        <begin position="636"/>
        <end position="874"/>
    </location>
</feature>
<proteinExistence type="predicted"/>
<dbReference type="Gene3D" id="1.10.287.1490">
    <property type="match status" value="1"/>
</dbReference>
<dbReference type="KEGG" id="api:100160898"/>
<reference evidence="3" key="2">
    <citation type="submission" date="2022-06" db="UniProtKB">
        <authorList>
            <consortium name="EnsemblMetazoa"/>
        </authorList>
    </citation>
    <scope>IDENTIFICATION</scope>
</reference>
<feature type="coiled-coil region" evidence="1">
    <location>
        <begin position="1220"/>
        <end position="1437"/>
    </location>
</feature>
<feature type="coiled-coil region" evidence="1">
    <location>
        <begin position="917"/>
        <end position="1069"/>
    </location>
</feature>
<feature type="compositionally biased region" description="Basic and acidic residues" evidence="2">
    <location>
        <begin position="2091"/>
        <end position="2100"/>
    </location>
</feature>
<feature type="coiled-coil region" evidence="1">
    <location>
        <begin position="1112"/>
        <end position="1163"/>
    </location>
</feature>